<dbReference type="PANTHER" id="PTHR30086">
    <property type="entry name" value="ARGININE EXPORTER PROTEIN ARGO"/>
    <property type="match status" value="1"/>
</dbReference>
<feature type="transmembrane region" description="Helical" evidence="6">
    <location>
        <begin position="112"/>
        <end position="134"/>
    </location>
</feature>
<organism evidence="7 8">
    <name type="scientific">Teichococcus coralli</name>
    <dbReference type="NCBI Taxonomy" id="2545983"/>
    <lineage>
        <taxon>Bacteria</taxon>
        <taxon>Pseudomonadati</taxon>
        <taxon>Pseudomonadota</taxon>
        <taxon>Alphaproteobacteria</taxon>
        <taxon>Acetobacterales</taxon>
        <taxon>Roseomonadaceae</taxon>
        <taxon>Roseomonas</taxon>
    </lineage>
</organism>
<dbReference type="GO" id="GO:0015171">
    <property type="term" value="F:amino acid transmembrane transporter activity"/>
    <property type="evidence" value="ECO:0007669"/>
    <property type="project" value="TreeGrafter"/>
</dbReference>
<comment type="subcellular location">
    <subcellularLocation>
        <location evidence="1">Cell membrane</location>
        <topology evidence="1">Multi-pass membrane protein</topology>
    </subcellularLocation>
</comment>
<accession>A0A845B7L9</accession>
<name>A0A845B7L9_9PROT</name>
<evidence type="ECO:0000313" key="8">
    <source>
        <dbReference type="Proteomes" id="UP000460715"/>
    </source>
</evidence>
<evidence type="ECO:0000313" key="7">
    <source>
        <dbReference type="EMBL" id="MXP63633.1"/>
    </source>
</evidence>
<keyword evidence="3 6" id="KW-0812">Transmembrane</keyword>
<feature type="transmembrane region" description="Helical" evidence="6">
    <location>
        <begin position="6"/>
        <end position="28"/>
    </location>
</feature>
<gene>
    <name evidence="7" type="ORF">E0493_09765</name>
</gene>
<keyword evidence="4 6" id="KW-1133">Transmembrane helix</keyword>
<protein>
    <submittedName>
        <fullName evidence="7">LysE family translocator</fullName>
    </submittedName>
</protein>
<dbReference type="AlphaFoldDB" id="A0A845B7L9"/>
<dbReference type="Pfam" id="PF01810">
    <property type="entry name" value="LysE"/>
    <property type="match status" value="1"/>
</dbReference>
<keyword evidence="8" id="KW-1185">Reference proteome</keyword>
<evidence type="ECO:0000256" key="1">
    <source>
        <dbReference type="ARBA" id="ARBA00004651"/>
    </source>
</evidence>
<feature type="transmembrane region" description="Helical" evidence="6">
    <location>
        <begin position="69"/>
        <end position="91"/>
    </location>
</feature>
<dbReference type="GO" id="GO:0005886">
    <property type="term" value="C:plasma membrane"/>
    <property type="evidence" value="ECO:0007669"/>
    <property type="project" value="UniProtKB-SubCell"/>
</dbReference>
<evidence type="ECO:0000256" key="3">
    <source>
        <dbReference type="ARBA" id="ARBA00022692"/>
    </source>
</evidence>
<dbReference type="Proteomes" id="UP000460715">
    <property type="component" value="Unassembled WGS sequence"/>
</dbReference>
<evidence type="ECO:0000256" key="4">
    <source>
        <dbReference type="ARBA" id="ARBA00022989"/>
    </source>
</evidence>
<evidence type="ECO:0000256" key="6">
    <source>
        <dbReference type="SAM" id="Phobius"/>
    </source>
</evidence>
<evidence type="ECO:0000256" key="2">
    <source>
        <dbReference type="ARBA" id="ARBA00022475"/>
    </source>
</evidence>
<dbReference type="RefSeq" id="WP_160936765.1">
    <property type="nucleotide sequence ID" value="NZ_SNVJ01000007.1"/>
</dbReference>
<dbReference type="EMBL" id="SNVJ01000007">
    <property type="protein sequence ID" value="MXP63633.1"/>
    <property type="molecule type" value="Genomic_DNA"/>
</dbReference>
<dbReference type="PANTHER" id="PTHR30086:SF20">
    <property type="entry name" value="ARGININE EXPORTER PROTEIN ARGO-RELATED"/>
    <property type="match status" value="1"/>
</dbReference>
<sequence>MPVETWIAFLAAAQIMLMIPGPTVLLVIGQSLGGGRRAALPLVAGVAAGDLVAMSLSLAGLGALLATSALVFTTLKWLGAAYLCYLGLKLWRAPVGDMAAAPLAARDAWRQAFLVTALNPKSIAFFVAFVPQFLDAGRPFLPQAAILVASFVALAALNALLYALAAGRLSGTVRRPGVRQALNRLGGGVLIGAGLATATLRRAG</sequence>
<keyword evidence="5 6" id="KW-0472">Membrane</keyword>
<dbReference type="OrthoDB" id="9804822at2"/>
<dbReference type="InterPro" id="IPR001123">
    <property type="entry name" value="LeuE-type"/>
</dbReference>
<proteinExistence type="predicted"/>
<dbReference type="PIRSF" id="PIRSF006324">
    <property type="entry name" value="LeuE"/>
    <property type="match status" value="1"/>
</dbReference>
<evidence type="ECO:0000256" key="5">
    <source>
        <dbReference type="ARBA" id="ARBA00023136"/>
    </source>
</evidence>
<reference evidence="7 8" key="1">
    <citation type="submission" date="2019-03" db="EMBL/GenBank/DDBJ databases">
        <title>Roseomonas sp. a novel Roseomonas species isolated from Sea whip Gorgonian.</title>
        <authorList>
            <person name="Li F."/>
            <person name="Pan X."/>
            <person name="Huang S."/>
            <person name="Li Z."/>
            <person name="Meng B."/>
        </authorList>
    </citation>
    <scope>NUCLEOTIDE SEQUENCE [LARGE SCALE GENOMIC DNA]</scope>
    <source>
        <strain evidence="7 8">M0104</strain>
    </source>
</reference>
<keyword evidence="2" id="KW-1003">Cell membrane</keyword>
<feature type="transmembrane region" description="Helical" evidence="6">
    <location>
        <begin position="40"/>
        <end position="63"/>
    </location>
</feature>
<comment type="caution">
    <text evidence="7">The sequence shown here is derived from an EMBL/GenBank/DDBJ whole genome shotgun (WGS) entry which is preliminary data.</text>
</comment>
<feature type="transmembrane region" description="Helical" evidence="6">
    <location>
        <begin position="140"/>
        <end position="165"/>
    </location>
</feature>